<evidence type="ECO:0000313" key="1">
    <source>
        <dbReference type="EMBL" id="KAK9731314.1"/>
    </source>
</evidence>
<keyword evidence="2" id="KW-1185">Reference proteome</keyword>
<protein>
    <submittedName>
        <fullName evidence="1">Uncharacterized protein</fullName>
    </submittedName>
</protein>
<proteinExistence type="predicted"/>
<dbReference type="Proteomes" id="UP001458880">
    <property type="component" value="Unassembled WGS sequence"/>
</dbReference>
<reference evidence="1 2" key="1">
    <citation type="journal article" date="2024" name="BMC Genomics">
        <title>De novo assembly and annotation of Popillia japonica's genome with initial clues to its potential as an invasive pest.</title>
        <authorList>
            <person name="Cucini C."/>
            <person name="Boschi S."/>
            <person name="Funari R."/>
            <person name="Cardaioli E."/>
            <person name="Iannotti N."/>
            <person name="Marturano G."/>
            <person name="Paoli F."/>
            <person name="Bruttini M."/>
            <person name="Carapelli A."/>
            <person name="Frati F."/>
            <person name="Nardi F."/>
        </authorList>
    </citation>
    <scope>NUCLEOTIDE SEQUENCE [LARGE SCALE GENOMIC DNA]</scope>
    <source>
        <strain evidence="1">DMR45628</strain>
    </source>
</reference>
<comment type="caution">
    <text evidence="1">The sequence shown here is derived from an EMBL/GenBank/DDBJ whole genome shotgun (WGS) entry which is preliminary data.</text>
</comment>
<dbReference type="AlphaFoldDB" id="A0AAW1LA34"/>
<dbReference type="EMBL" id="JASPKY010000134">
    <property type="protein sequence ID" value="KAK9731314.1"/>
    <property type="molecule type" value="Genomic_DNA"/>
</dbReference>
<name>A0AAW1LA34_POPJA</name>
<organism evidence="1 2">
    <name type="scientific">Popillia japonica</name>
    <name type="common">Japanese beetle</name>
    <dbReference type="NCBI Taxonomy" id="7064"/>
    <lineage>
        <taxon>Eukaryota</taxon>
        <taxon>Metazoa</taxon>
        <taxon>Ecdysozoa</taxon>
        <taxon>Arthropoda</taxon>
        <taxon>Hexapoda</taxon>
        <taxon>Insecta</taxon>
        <taxon>Pterygota</taxon>
        <taxon>Neoptera</taxon>
        <taxon>Endopterygota</taxon>
        <taxon>Coleoptera</taxon>
        <taxon>Polyphaga</taxon>
        <taxon>Scarabaeiformia</taxon>
        <taxon>Scarabaeidae</taxon>
        <taxon>Rutelinae</taxon>
        <taxon>Popillia</taxon>
    </lineage>
</organism>
<evidence type="ECO:0000313" key="2">
    <source>
        <dbReference type="Proteomes" id="UP001458880"/>
    </source>
</evidence>
<gene>
    <name evidence="1" type="ORF">QE152_g13752</name>
</gene>
<sequence length="91" mass="10726">MPLINEKKLLMEWLNIAEGRQTPVNRHELVLHDILKELITRSITDTTFEADVDISLEFLQSFKPHSIELIDSKYTISQEDLEEYLQEESRP</sequence>
<accession>A0AAW1LA34</accession>